<sequence>MSQPTRPAHPSHPDVDRRLARIAGHVEAIRRMLAAEKPCHEILQQMKAVLVALENTRRIVLMDHVHHCIGDAIRQKQATAAVEEIEHLLTQLW</sequence>
<accession>A0A367ZU79</accession>
<proteinExistence type="predicted"/>
<dbReference type="PANTHER" id="PTHR33677">
    <property type="entry name" value="TRANSCRIPTIONAL REPRESSOR FRMR-RELATED"/>
    <property type="match status" value="1"/>
</dbReference>
<dbReference type="Proteomes" id="UP000252355">
    <property type="component" value="Unassembled WGS sequence"/>
</dbReference>
<evidence type="ECO:0000313" key="2">
    <source>
        <dbReference type="Proteomes" id="UP000252355"/>
    </source>
</evidence>
<name>A0A367ZU79_9BACT</name>
<dbReference type="PANTHER" id="PTHR33677:SF3">
    <property type="entry name" value="COPPER-SENSING TRANSCRIPTIONAL REPRESSOR RICR"/>
    <property type="match status" value="1"/>
</dbReference>
<dbReference type="CDD" id="cd10148">
    <property type="entry name" value="CsoR-like_DUF156"/>
    <property type="match status" value="1"/>
</dbReference>
<protein>
    <recommendedName>
        <fullName evidence="3">Cytosolic protein</fullName>
    </recommendedName>
</protein>
<gene>
    <name evidence="1" type="ORF">OZSIB_2800</name>
</gene>
<dbReference type="GO" id="GO:0003677">
    <property type="term" value="F:DNA binding"/>
    <property type="evidence" value="ECO:0007669"/>
    <property type="project" value="InterPro"/>
</dbReference>
<organism evidence="1 2">
    <name type="scientific">Candidatus Ozemobacter sibiricus</name>
    <dbReference type="NCBI Taxonomy" id="2268124"/>
    <lineage>
        <taxon>Bacteria</taxon>
        <taxon>Candidatus Ozemobacteria</taxon>
        <taxon>Candidatus Ozemobacterales</taxon>
        <taxon>Candidatus Ozemobacteraceae</taxon>
        <taxon>Candidatus Ozemobacter</taxon>
    </lineage>
</organism>
<evidence type="ECO:0008006" key="3">
    <source>
        <dbReference type="Google" id="ProtNLM"/>
    </source>
</evidence>
<reference evidence="1 2" key="1">
    <citation type="submission" date="2018-05" db="EMBL/GenBank/DDBJ databases">
        <title>A metagenomic window into the 2 km-deep terrestrial subsurface aquifer revealed taxonomically and functionally diverse microbial community comprising novel uncultured bacterial lineages.</title>
        <authorList>
            <person name="Kadnikov V.V."/>
            <person name="Mardanov A.V."/>
            <person name="Beletsky A.V."/>
            <person name="Banks D."/>
            <person name="Pimenov N.V."/>
            <person name="Frank Y.A."/>
            <person name="Karnachuk O.V."/>
            <person name="Ravin N.V."/>
        </authorList>
    </citation>
    <scope>NUCLEOTIDE SEQUENCE [LARGE SCALE GENOMIC DNA]</scope>
    <source>
        <strain evidence="1">BY5</strain>
    </source>
</reference>
<evidence type="ECO:0000313" key="1">
    <source>
        <dbReference type="EMBL" id="RCK80912.1"/>
    </source>
</evidence>
<dbReference type="Gene3D" id="1.20.58.1000">
    <property type="entry name" value="Metal-sensitive repressor, helix protomer"/>
    <property type="match status" value="1"/>
</dbReference>
<dbReference type="GO" id="GO:0046872">
    <property type="term" value="F:metal ion binding"/>
    <property type="evidence" value="ECO:0007669"/>
    <property type="project" value="InterPro"/>
</dbReference>
<dbReference type="GO" id="GO:0045892">
    <property type="term" value="P:negative regulation of DNA-templated transcription"/>
    <property type="evidence" value="ECO:0007669"/>
    <property type="project" value="UniProtKB-ARBA"/>
</dbReference>
<dbReference type="InterPro" id="IPR038390">
    <property type="entry name" value="Metal_Tscrpt_repr_sf"/>
</dbReference>
<dbReference type="AlphaFoldDB" id="A0A367ZU79"/>
<dbReference type="InterPro" id="IPR003735">
    <property type="entry name" value="Metal_Tscrpt_repr"/>
</dbReference>
<comment type="caution">
    <text evidence="1">The sequence shown here is derived from an EMBL/GenBank/DDBJ whole genome shotgun (WGS) entry which is preliminary data.</text>
</comment>
<dbReference type="EMBL" id="QOQW01000004">
    <property type="protein sequence ID" value="RCK80912.1"/>
    <property type="molecule type" value="Genomic_DNA"/>
</dbReference>
<dbReference type="Pfam" id="PF02583">
    <property type="entry name" value="Trns_repr_metal"/>
    <property type="match status" value="1"/>
</dbReference>